<evidence type="ECO:0000313" key="1">
    <source>
        <dbReference type="EMBL" id="MBS9535092.1"/>
    </source>
</evidence>
<keyword evidence="2" id="KW-1185">Reference proteome</keyword>
<dbReference type="EMBL" id="JAHCLR010000036">
    <property type="protein sequence ID" value="MBS9535092.1"/>
    <property type="molecule type" value="Genomic_DNA"/>
</dbReference>
<organism evidence="1 2">
    <name type="scientific">Mycolicibacter acidiphilus</name>
    <dbReference type="NCBI Taxonomy" id="2835306"/>
    <lineage>
        <taxon>Bacteria</taxon>
        <taxon>Bacillati</taxon>
        <taxon>Actinomycetota</taxon>
        <taxon>Actinomycetes</taxon>
        <taxon>Mycobacteriales</taxon>
        <taxon>Mycobacteriaceae</taxon>
        <taxon>Mycolicibacter</taxon>
    </lineage>
</organism>
<name>A0ABS5RM61_9MYCO</name>
<accession>A0ABS5RM61</accession>
<evidence type="ECO:0000313" key="2">
    <source>
        <dbReference type="Proteomes" id="UP001519535"/>
    </source>
</evidence>
<reference evidence="1 2" key="1">
    <citation type="submission" date="2021-05" db="EMBL/GenBank/DDBJ databases">
        <title>Mycobacterium acidophilum sp. nov., an extremely acid-tolerant member of the genus Mycobacterium.</title>
        <authorList>
            <person name="Xia J."/>
        </authorList>
    </citation>
    <scope>NUCLEOTIDE SEQUENCE [LARGE SCALE GENOMIC DNA]</scope>
    <source>
        <strain evidence="1 2">M1</strain>
    </source>
</reference>
<gene>
    <name evidence="1" type="ORF">KIH27_16005</name>
</gene>
<protein>
    <submittedName>
        <fullName evidence="1">Uncharacterized protein</fullName>
    </submittedName>
</protein>
<comment type="caution">
    <text evidence="1">The sequence shown here is derived from an EMBL/GenBank/DDBJ whole genome shotgun (WGS) entry which is preliminary data.</text>
</comment>
<dbReference type="RefSeq" id="WP_214093955.1">
    <property type="nucleotide sequence ID" value="NZ_JAHCLR010000036.1"/>
</dbReference>
<sequence length="65" mass="7746">MSWYLEQLYSTQFERMLKRWREDNADAEPDDETLKRLRTQARMIVDDIDSSQRAEVIGSLYSDDG</sequence>
<dbReference type="Proteomes" id="UP001519535">
    <property type="component" value="Unassembled WGS sequence"/>
</dbReference>
<proteinExistence type="predicted"/>